<reference evidence="1 2" key="1">
    <citation type="submission" date="2018-06" db="EMBL/GenBank/DDBJ databases">
        <title>Whole genome sequencing of Candida tropicalis (genome annotated by CSBL at Korea University).</title>
        <authorList>
            <person name="Ahn J."/>
        </authorList>
    </citation>
    <scope>NUCLEOTIDE SEQUENCE [LARGE SCALE GENOMIC DNA]</scope>
    <source>
        <strain evidence="1 2">ATCC 20962</strain>
    </source>
</reference>
<dbReference type="AlphaFoldDB" id="A0A367XRK1"/>
<evidence type="ECO:0000313" key="1">
    <source>
        <dbReference type="EMBL" id="RCK56237.1"/>
    </source>
</evidence>
<organism evidence="1 2">
    <name type="scientific">Candida viswanathii</name>
    <dbReference type="NCBI Taxonomy" id="5486"/>
    <lineage>
        <taxon>Eukaryota</taxon>
        <taxon>Fungi</taxon>
        <taxon>Dikarya</taxon>
        <taxon>Ascomycota</taxon>
        <taxon>Saccharomycotina</taxon>
        <taxon>Pichiomycetes</taxon>
        <taxon>Debaryomycetaceae</taxon>
        <taxon>Candida/Lodderomyces clade</taxon>
        <taxon>Candida</taxon>
    </lineage>
</organism>
<protein>
    <submittedName>
        <fullName evidence="1">Uncharacterized protein</fullName>
    </submittedName>
</protein>
<evidence type="ECO:0000313" key="2">
    <source>
        <dbReference type="Proteomes" id="UP000253472"/>
    </source>
</evidence>
<dbReference type="EMBL" id="QLNQ01000029">
    <property type="protein sequence ID" value="RCK56237.1"/>
    <property type="molecule type" value="Genomic_DNA"/>
</dbReference>
<name>A0A367XRK1_9ASCO</name>
<comment type="caution">
    <text evidence="1">The sequence shown here is derived from an EMBL/GenBank/DDBJ whole genome shotgun (WGS) entry which is preliminary data.</text>
</comment>
<gene>
    <name evidence="1" type="ORF">Cantr_05015</name>
</gene>
<sequence length="94" mass="10956">MRDGFRGDVELMKKMEQNDTERVRNAEKLDCQEGKDVLDEHVVHAQIIADAYDGQIIESLEMYLEWSRIQNVELLPIFNNLPLFHPNDGEVIND</sequence>
<keyword evidence="2" id="KW-1185">Reference proteome</keyword>
<accession>A0A367XRK1</accession>
<dbReference type="Proteomes" id="UP000253472">
    <property type="component" value="Unassembled WGS sequence"/>
</dbReference>
<proteinExistence type="predicted"/>